<accession>A0A074J4M7</accession>
<dbReference type="PANTHER" id="PTHR30050:SF5">
    <property type="entry name" value="DNAA REGULATORY INACTIVATOR HDA"/>
    <property type="match status" value="1"/>
</dbReference>
<gene>
    <name evidence="1" type="ORF">TP2_11280</name>
</gene>
<proteinExistence type="predicted"/>
<dbReference type="GO" id="GO:0006270">
    <property type="term" value="P:DNA replication initiation"/>
    <property type="evidence" value="ECO:0007669"/>
    <property type="project" value="TreeGrafter"/>
</dbReference>
<sequence length="224" mass="24248">MAEQLTFPLHLRSAQGREDFFISPANALAVTTLDSPETWPLGRMILIGPEGAGKTHLAAIWADEHEAAILPAHALNEEMAPALVAQGAAVIEDAPAIAESEAGQRALFHLHNLMQAEGGRMLLTAQTPPRDWGMSLPDLISRMEATATVRITPPDDALLAAVLVKLFADRQLTVPPTLIPWLVTRMDRSLATARRLVAALDRQALAQRRAITQRLAAEVLDSLD</sequence>
<dbReference type="GO" id="GO:0003688">
    <property type="term" value="F:DNA replication origin binding"/>
    <property type="evidence" value="ECO:0007669"/>
    <property type="project" value="TreeGrafter"/>
</dbReference>
<dbReference type="eggNOG" id="COG0593">
    <property type="taxonomic scope" value="Bacteria"/>
</dbReference>
<dbReference type="PANTHER" id="PTHR30050">
    <property type="entry name" value="CHROMOSOMAL REPLICATION INITIATOR PROTEIN DNAA"/>
    <property type="match status" value="1"/>
</dbReference>
<organism evidence="1 2">
    <name type="scientific">Thioclava pacifica DSM 10166</name>
    <dbReference type="NCBI Taxonomy" id="1353537"/>
    <lineage>
        <taxon>Bacteria</taxon>
        <taxon>Pseudomonadati</taxon>
        <taxon>Pseudomonadota</taxon>
        <taxon>Alphaproteobacteria</taxon>
        <taxon>Rhodobacterales</taxon>
        <taxon>Paracoccaceae</taxon>
        <taxon>Thioclava</taxon>
    </lineage>
</organism>
<dbReference type="EMBL" id="AUND01000038">
    <property type="protein sequence ID" value="KEO51469.1"/>
    <property type="molecule type" value="Genomic_DNA"/>
</dbReference>
<dbReference type="OrthoDB" id="7390113at2"/>
<dbReference type="GO" id="GO:0005886">
    <property type="term" value="C:plasma membrane"/>
    <property type="evidence" value="ECO:0007669"/>
    <property type="project" value="TreeGrafter"/>
</dbReference>
<protein>
    <submittedName>
        <fullName evidence="1">Uncharacterized protein</fullName>
    </submittedName>
</protein>
<dbReference type="InterPro" id="IPR027417">
    <property type="entry name" value="P-loop_NTPase"/>
</dbReference>
<name>A0A074J4M7_9RHOB</name>
<comment type="caution">
    <text evidence="1">The sequence shown here is derived from an EMBL/GenBank/DDBJ whole genome shotgun (WGS) entry which is preliminary data.</text>
</comment>
<dbReference type="STRING" id="1353537.TP2_11280"/>
<reference evidence="1 2" key="1">
    <citation type="submission" date="2013-07" db="EMBL/GenBank/DDBJ databases">
        <title>Thioclava pacifica DSM 10166 Genome Sequencing.</title>
        <authorList>
            <person name="Lai Q."/>
            <person name="Shao Z."/>
        </authorList>
    </citation>
    <scope>NUCLEOTIDE SEQUENCE [LARGE SCALE GENOMIC DNA]</scope>
    <source>
        <strain evidence="1 2">DSM 10166</strain>
    </source>
</reference>
<dbReference type="AlphaFoldDB" id="A0A074J4M7"/>
<dbReference type="Gene3D" id="1.10.8.60">
    <property type="match status" value="1"/>
</dbReference>
<dbReference type="SUPFAM" id="SSF52540">
    <property type="entry name" value="P-loop containing nucleoside triphosphate hydrolases"/>
    <property type="match status" value="1"/>
</dbReference>
<keyword evidence="2" id="KW-1185">Reference proteome</keyword>
<evidence type="ECO:0000313" key="2">
    <source>
        <dbReference type="Proteomes" id="UP000027432"/>
    </source>
</evidence>
<dbReference type="Gene3D" id="3.40.50.300">
    <property type="entry name" value="P-loop containing nucleotide triphosphate hydrolases"/>
    <property type="match status" value="1"/>
</dbReference>
<dbReference type="Proteomes" id="UP000027432">
    <property type="component" value="Unassembled WGS sequence"/>
</dbReference>
<evidence type="ECO:0000313" key="1">
    <source>
        <dbReference type="EMBL" id="KEO51469.1"/>
    </source>
</evidence>
<dbReference type="RefSeq" id="WP_038078786.1">
    <property type="nucleotide sequence ID" value="NZ_AUND01000038.1"/>
</dbReference>